<dbReference type="GO" id="GO:0043041">
    <property type="term" value="P:amino acid activation for nonribosomal peptide biosynthetic process"/>
    <property type="evidence" value="ECO:0007669"/>
    <property type="project" value="TreeGrafter"/>
</dbReference>
<dbReference type="OrthoDB" id="416786at2759"/>
<gene>
    <name evidence="5" type="ORF">N7517_010576</name>
</gene>
<dbReference type="InterPro" id="IPR020845">
    <property type="entry name" value="AMP-binding_CS"/>
</dbReference>
<name>A0A9W9R936_9EURO</name>
<reference evidence="5" key="2">
    <citation type="journal article" date="2023" name="IMA Fungus">
        <title>Comparative genomic study of the Penicillium genus elucidates a diverse pangenome and 15 lateral gene transfer events.</title>
        <authorList>
            <person name="Petersen C."/>
            <person name="Sorensen T."/>
            <person name="Nielsen M.R."/>
            <person name="Sondergaard T.E."/>
            <person name="Sorensen J.L."/>
            <person name="Fitzpatrick D.A."/>
            <person name="Frisvad J.C."/>
            <person name="Nielsen K.L."/>
        </authorList>
    </citation>
    <scope>NUCLEOTIDE SEQUENCE</scope>
    <source>
        <strain evidence="5">IBT 3081</strain>
    </source>
</reference>
<evidence type="ECO:0000256" key="2">
    <source>
        <dbReference type="ARBA" id="ARBA00022553"/>
    </source>
</evidence>
<dbReference type="GeneID" id="81467482"/>
<keyword evidence="2" id="KW-0597">Phosphoprotein</keyword>
<dbReference type="FunFam" id="3.40.50.12780:FF:000014">
    <property type="entry name" value="Nonribosomal peptide synthetase 1"/>
    <property type="match status" value="1"/>
</dbReference>
<evidence type="ECO:0000256" key="1">
    <source>
        <dbReference type="ARBA" id="ARBA00022450"/>
    </source>
</evidence>
<dbReference type="NCBIfam" id="TIGR01733">
    <property type="entry name" value="AA-adenyl-dom"/>
    <property type="match status" value="1"/>
</dbReference>
<dbReference type="GO" id="GO:0005737">
    <property type="term" value="C:cytoplasm"/>
    <property type="evidence" value="ECO:0007669"/>
    <property type="project" value="TreeGrafter"/>
</dbReference>
<reference evidence="5" key="1">
    <citation type="submission" date="2022-12" db="EMBL/GenBank/DDBJ databases">
        <authorList>
            <person name="Petersen C."/>
        </authorList>
    </citation>
    <scope>NUCLEOTIDE SEQUENCE</scope>
    <source>
        <strain evidence="5">IBT 3081</strain>
    </source>
</reference>
<organism evidence="5 6">
    <name type="scientific">Penicillium concentricum</name>
    <dbReference type="NCBI Taxonomy" id="293559"/>
    <lineage>
        <taxon>Eukaryota</taxon>
        <taxon>Fungi</taxon>
        <taxon>Dikarya</taxon>
        <taxon>Ascomycota</taxon>
        <taxon>Pezizomycotina</taxon>
        <taxon>Eurotiomycetes</taxon>
        <taxon>Eurotiomycetidae</taxon>
        <taxon>Eurotiales</taxon>
        <taxon>Aspergillaceae</taxon>
        <taxon>Penicillium</taxon>
    </lineage>
</organism>
<dbReference type="GO" id="GO:0031177">
    <property type="term" value="F:phosphopantetheine binding"/>
    <property type="evidence" value="ECO:0007669"/>
    <property type="project" value="TreeGrafter"/>
</dbReference>
<proteinExistence type="predicted"/>
<dbReference type="Pfam" id="PF00501">
    <property type="entry name" value="AMP-binding"/>
    <property type="match status" value="1"/>
</dbReference>
<dbReference type="InterPro" id="IPR010071">
    <property type="entry name" value="AA_adenyl_dom"/>
</dbReference>
<dbReference type="CDD" id="cd05918">
    <property type="entry name" value="A_NRPS_SidN3_like"/>
    <property type="match status" value="1"/>
</dbReference>
<dbReference type="PANTHER" id="PTHR45527">
    <property type="entry name" value="NONRIBOSOMAL PEPTIDE SYNTHETASE"/>
    <property type="match status" value="1"/>
</dbReference>
<accession>A0A9W9R936</accession>
<comment type="caution">
    <text evidence="5">The sequence shown here is derived from an EMBL/GenBank/DDBJ whole genome shotgun (WGS) entry which is preliminary data.</text>
</comment>
<dbReference type="GO" id="GO:0044550">
    <property type="term" value="P:secondary metabolite biosynthetic process"/>
    <property type="evidence" value="ECO:0007669"/>
    <property type="project" value="TreeGrafter"/>
</dbReference>
<dbReference type="Gene3D" id="3.30.300.30">
    <property type="match status" value="1"/>
</dbReference>
<evidence type="ECO:0000256" key="3">
    <source>
        <dbReference type="ARBA" id="ARBA00022598"/>
    </source>
</evidence>
<dbReference type="Gene3D" id="3.40.50.12780">
    <property type="entry name" value="N-terminal domain of ligase-like"/>
    <property type="match status" value="1"/>
</dbReference>
<dbReference type="AlphaFoldDB" id="A0A9W9R936"/>
<dbReference type="PROSITE" id="PS00455">
    <property type="entry name" value="AMP_BINDING"/>
    <property type="match status" value="1"/>
</dbReference>
<dbReference type="RefSeq" id="XP_056574114.1">
    <property type="nucleotide sequence ID" value="XM_056728299.1"/>
</dbReference>
<evidence type="ECO:0000259" key="4">
    <source>
        <dbReference type="Pfam" id="PF00501"/>
    </source>
</evidence>
<dbReference type="InterPro" id="IPR000873">
    <property type="entry name" value="AMP-dep_synth/lig_dom"/>
</dbReference>
<dbReference type="SUPFAM" id="SSF56801">
    <property type="entry name" value="Acetyl-CoA synthetase-like"/>
    <property type="match status" value="1"/>
</dbReference>
<feature type="domain" description="AMP-dependent synthetase/ligase" evidence="4">
    <location>
        <begin position="63"/>
        <end position="398"/>
    </location>
</feature>
<keyword evidence="3" id="KW-0436">Ligase</keyword>
<dbReference type="InterPro" id="IPR045851">
    <property type="entry name" value="AMP-bd_C_sf"/>
</dbReference>
<dbReference type="GO" id="GO:0016874">
    <property type="term" value="F:ligase activity"/>
    <property type="evidence" value="ECO:0007669"/>
    <property type="project" value="UniProtKB-KW"/>
</dbReference>
<protein>
    <submittedName>
        <fullName evidence="5">NRPS-like protein biosynthetic cluster</fullName>
    </submittedName>
</protein>
<dbReference type="PANTHER" id="PTHR45527:SF1">
    <property type="entry name" value="FATTY ACID SYNTHASE"/>
    <property type="match status" value="1"/>
</dbReference>
<dbReference type="EMBL" id="JAPZBT010000006">
    <property type="protein sequence ID" value="KAJ5355967.1"/>
    <property type="molecule type" value="Genomic_DNA"/>
</dbReference>
<keyword evidence="1" id="KW-0596">Phosphopantetheine</keyword>
<evidence type="ECO:0000313" key="6">
    <source>
        <dbReference type="Proteomes" id="UP001147752"/>
    </source>
</evidence>
<evidence type="ECO:0000313" key="5">
    <source>
        <dbReference type="EMBL" id="KAJ5355967.1"/>
    </source>
</evidence>
<keyword evidence="6" id="KW-1185">Reference proteome</keyword>
<sequence>MAVAVVQPPVVATKPTTNDENHVSVQKTVTHLGQENLVSIWGWNRAVPTSMERCIDEMIGERTRTKPMAPAVCAWDGDLTYLELDQLAGQIANRLVSLGIGPEAIIPLCFEKSRWMTVAMLAVIKAGAGFVALDPAQPERRLVDVVKQVNATVLLSSLKHEALGARLVDTVVSVSLDCPNVEPITLTTPLRARPSSVLYVVFTSGSTGVPKGVVIEHRNVASAIYHQVDRLGITADSRFYDFASYSYDVSISNALAILITGGCICTPSEQDRLDNIAGSIRSLRANSTALTPSVARLLVPNTVPEVRSIMLVGEPVRADDISRWKGRAHVICRYGVSESPAASTIYDSSTSFDQRPSIGTAAGLVTWVVNPNDHNLLSPLGAVGELLLEGPSLSRGYLNDPEKTAATFIQNPEWLLCGAPGQPGRHGRLYTTGDLVRYANNGALTFVGRKDNQVKIRGQRVELGDIEHHIQECLGDDGAQVVVELVMLPGPIPKATLVAFVKQGGFQQANDVPGTV</sequence>
<dbReference type="InterPro" id="IPR042099">
    <property type="entry name" value="ANL_N_sf"/>
</dbReference>
<dbReference type="Proteomes" id="UP001147752">
    <property type="component" value="Unassembled WGS sequence"/>
</dbReference>